<dbReference type="EMBL" id="JWZX01002015">
    <property type="protein sequence ID" value="KOO31441.1"/>
    <property type="molecule type" value="Genomic_DNA"/>
</dbReference>
<organism evidence="3 4">
    <name type="scientific">Chrysochromulina tobinii</name>
    <dbReference type="NCBI Taxonomy" id="1460289"/>
    <lineage>
        <taxon>Eukaryota</taxon>
        <taxon>Haptista</taxon>
        <taxon>Haptophyta</taxon>
        <taxon>Prymnesiophyceae</taxon>
        <taxon>Prymnesiales</taxon>
        <taxon>Chrysochromulinaceae</taxon>
        <taxon>Chrysochromulina</taxon>
    </lineage>
</organism>
<evidence type="ECO:0000256" key="1">
    <source>
        <dbReference type="SAM" id="Coils"/>
    </source>
</evidence>
<reference evidence="4" key="1">
    <citation type="journal article" date="2015" name="PLoS Genet.">
        <title>Genome Sequence and Transcriptome Analyses of Chrysochromulina tobin: Metabolic Tools for Enhanced Algal Fitness in the Prominent Order Prymnesiales (Haptophyceae).</title>
        <authorList>
            <person name="Hovde B.T."/>
            <person name="Deodato C.R."/>
            <person name="Hunsperger H.M."/>
            <person name="Ryken S.A."/>
            <person name="Yost W."/>
            <person name="Jha R.K."/>
            <person name="Patterson J."/>
            <person name="Monnat R.J. Jr."/>
            <person name="Barlow S.B."/>
            <person name="Starkenburg S.R."/>
            <person name="Cattolico R.A."/>
        </authorList>
    </citation>
    <scope>NUCLEOTIDE SEQUENCE</scope>
    <source>
        <strain evidence="4">CCMP291</strain>
    </source>
</reference>
<evidence type="ECO:0000313" key="3">
    <source>
        <dbReference type="EMBL" id="KOO31441.1"/>
    </source>
</evidence>
<accession>A0A0M0JXT3</accession>
<dbReference type="Proteomes" id="UP000037460">
    <property type="component" value="Unassembled WGS sequence"/>
</dbReference>
<proteinExistence type="predicted"/>
<feature type="coiled-coil region" evidence="1">
    <location>
        <begin position="455"/>
        <end position="500"/>
    </location>
</feature>
<keyword evidence="1" id="KW-0175">Coiled coil</keyword>
<keyword evidence="4" id="KW-1185">Reference proteome</keyword>
<feature type="compositionally biased region" description="Polar residues" evidence="2">
    <location>
        <begin position="46"/>
        <end position="56"/>
    </location>
</feature>
<evidence type="ECO:0000313" key="4">
    <source>
        <dbReference type="Proteomes" id="UP000037460"/>
    </source>
</evidence>
<evidence type="ECO:0000256" key="2">
    <source>
        <dbReference type="SAM" id="MobiDB-lite"/>
    </source>
</evidence>
<name>A0A0M0JXT3_9EUKA</name>
<feature type="region of interest" description="Disordered" evidence="2">
    <location>
        <begin position="1"/>
        <end position="56"/>
    </location>
</feature>
<gene>
    <name evidence="3" type="ORF">Ctob_006007</name>
</gene>
<comment type="caution">
    <text evidence="3">The sequence shown here is derived from an EMBL/GenBank/DDBJ whole genome shotgun (WGS) entry which is preliminary data.</text>
</comment>
<dbReference type="AlphaFoldDB" id="A0A0M0JXT3"/>
<protein>
    <submittedName>
        <fullName evidence="3">Uncharacterized protein</fullName>
    </submittedName>
</protein>
<sequence length="552" mass="60659">MAASHPAPGAQNIDMTIATPGKDASDPNNKPAPKRALFSSPPAATHMTNATTPSTTEIRNTRESHIVIIRGGYTFSTSEQFVADIIKAIDADPMLESLLKSRPLEMMPMAFAKITTGSLDGTSPLLKHKHLAFMKEGLQNTQAMFVIPKSACIGMLATVIIGYLDVYQRIHSITQCDESGWAPWMKYVAGLFSTGTDGEFDMSFERSLDRHKDKLKYYADAMALGFASWALPHVTNALISALRIEFVSEEADLTIKNTQDKQFTEFQKDLKESLLALGVQGPERDDGWVVYPVNKTVEVTAKGTDLLRLPTGVKMEMKWLVSTEELQSTVDVYVAPQAGIFNIKRGFREGGDGLEAVLSELGDDVLMVIPRVEMDTEATGLLKLMLRIKLPAEKTIEKKLQILCKDPRNDAAEVKGVPTKLASGAEVRMIWSGDLSTARARNGLNRVAAVSAELNNKSSEEMKKLKGELEKQIKVNADALLEHETKITAYTARMQELMDKQATVITDMQKQMGDNEAAHVKSLADTEAAHAKALADTEASFQMQMDDMRAVC</sequence>